<dbReference type="KEGG" id="abac:LuPra_01500"/>
<evidence type="ECO:0000256" key="3">
    <source>
        <dbReference type="PROSITE-ProRule" id="PRU00023"/>
    </source>
</evidence>
<protein>
    <submittedName>
        <fullName evidence="4">Ankyrin repeats (3 copies)</fullName>
    </submittedName>
</protein>
<keyword evidence="1" id="KW-0677">Repeat</keyword>
<dbReference type="EMBL" id="CP015136">
    <property type="protein sequence ID" value="AMY08306.1"/>
    <property type="molecule type" value="Genomic_DNA"/>
</dbReference>
<feature type="repeat" description="ANK" evidence="3">
    <location>
        <begin position="467"/>
        <end position="499"/>
    </location>
</feature>
<gene>
    <name evidence="4" type="ORF">LuPra_01500</name>
</gene>
<name>A0A143PIS3_LUTPR</name>
<dbReference type="InterPro" id="IPR050776">
    <property type="entry name" value="Ank_Repeat/CDKN_Inhibitor"/>
</dbReference>
<dbReference type="InterPro" id="IPR036770">
    <property type="entry name" value="Ankyrin_rpt-contain_sf"/>
</dbReference>
<accession>A0A143PIS3</accession>
<dbReference type="SUPFAM" id="SSF48403">
    <property type="entry name" value="Ankyrin repeat"/>
    <property type="match status" value="1"/>
</dbReference>
<dbReference type="InterPro" id="IPR002110">
    <property type="entry name" value="Ankyrin_rpt"/>
</dbReference>
<proteinExistence type="predicted"/>
<evidence type="ECO:0000313" key="5">
    <source>
        <dbReference type="Proteomes" id="UP000076079"/>
    </source>
</evidence>
<dbReference type="PANTHER" id="PTHR24201">
    <property type="entry name" value="ANK_REP_REGION DOMAIN-CONTAINING PROTEIN"/>
    <property type="match status" value="1"/>
</dbReference>
<evidence type="ECO:0000313" key="4">
    <source>
        <dbReference type="EMBL" id="AMY08306.1"/>
    </source>
</evidence>
<evidence type="ECO:0000256" key="1">
    <source>
        <dbReference type="ARBA" id="ARBA00022737"/>
    </source>
</evidence>
<dbReference type="PROSITE" id="PS50088">
    <property type="entry name" value="ANK_REPEAT"/>
    <property type="match status" value="1"/>
</dbReference>
<dbReference type="SMART" id="SM00248">
    <property type="entry name" value="ANK"/>
    <property type="match status" value="3"/>
</dbReference>
<sequence length="533" mass="59080">MTTSKSLPARRSVESLRKQARALVRDVAAGDAAAIARVRAHLPSGVDLPLTQRNARLVIAREYGYTGWQDLMSEVGQRLGTGLESAAAQARRIIHDNDVERLKQLLAEYPALMSWHDDEDDRGLLGFATDAYGDAGDPERERWFTRAACAELLIDAGAVVMPSVCKGLLQSRAKGLLQLFQRNNLLPRTLEFLAALGDLDAVRAALRENANDPASVNDAFIHSCRFQHEAIASLLLDRCITLDAELASHVDRGPGRAAFVGHFIANTPNIVDVAEAGLWRGFVMERIARTLHDGDLTSFVDALGRDAWALSDACVTFQVRVIEVATLNDRGAFITALLDLEPAVVRRQPPPPSQAIEFAFTYTKTHLLPLLLRIWPLPDDLPHAAGNGDLARVRRWFDAEAKPALGDAANHAPATSVHPREPQWGGVGVQQVLDTALAWSVLNHHFDVADFLLEHGADINTNWNSHEPASILHTLVFEDDYEAMRFLIDRGIDMTIKDYRWGATAWGWARYGKDDDKMAQWLEESERQRQLGR</sequence>
<dbReference type="Gene3D" id="1.25.40.20">
    <property type="entry name" value="Ankyrin repeat-containing domain"/>
    <property type="match status" value="1"/>
</dbReference>
<dbReference type="Pfam" id="PF12796">
    <property type="entry name" value="Ank_2"/>
    <property type="match status" value="1"/>
</dbReference>
<dbReference type="OrthoDB" id="127805at2"/>
<dbReference type="RefSeq" id="WP_110170156.1">
    <property type="nucleotide sequence ID" value="NZ_CP015136.1"/>
</dbReference>
<reference evidence="5" key="2">
    <citation type="submission" date="2016-04" db="EMBL/GenBank/DDBJ databases">
        <title>First Complete Genome Sequence of a Subdivision 6 Acidobacterium.</title>
        <authorList>
            <person name="Huang S."/>
            <person name="Vieira S."/>
            <person name="Bunk B."/>
            <person name="Riedel T."/>
            <person name="Sproeer C."/>
            <person name="Overmann J."/>
        </authorList>
    </citation>
    <scope>NUCLEOTIDE SEQUENCE [LARGE SCALE GENOMIC DNA]</scope>
    <source>
        <strain evidence="5">DSM 100886 HEG_-6_39</strain>
    </source>
</reference>
<dbReference type="Proteomes" id="UP000076079">
    <property type="component" value="Chromosome"/>
</dbReference>
<keyword evidence="5" id="KW-1185">Reference proteome</keyword>
<keyword evidence="2 3" id="KW-0040">ANK repeat</keyword>
<reference evidence="4 5" key="1">
    <citation type="journal article" date="2016" name="Genome Announc.">
        <title>First Complete Genome Sequence of a Subdivision 6 Acidobacterium Strain.</title>
        <authorList>
            <person name="Huang S."/>
            <person name="Vieira S."/>
            <person name="Bunk B."/>
            <person name="Riedel T."/>
            <person name="Sproer C."/>
            <person name="Overmann J."/>
        </authorList>
    </citation>
    <scope>NUCLEOTIDE SEQUENCE [LARGE SCALE GENOMIC DNA]</scope>
    <source>
        <strain evidence="5">DSM 100886 HEG_-6_39</strain>
    </source>
</reference>
<evidence type="ECO:0000256" key="2">
    <source>
        <dbReference type="ARBA" id="ARBA00023043"/>
    </source>
</evidence>
<dbReference type="AlphaFoldDB" id="A0A143PIS3"/>
<organism evidence="4 5">
    <name type="scientific">Luteitalea pratensis</name>
    <dbReference type="NCBI Taxonomy" id="1855912"/>
    <lineage>
        <taxon>Bacteria</taxon>
        <taxon>Pseudomonadati</taxon>
        <taxon>Acidobacteriota</taxon>
        <taxon>Vicinamibacteria</taxon>
        <taxon>Vicinamibacterales</taxon>
        <taxon>Vicinamibacteraceae</taxon>
        <taxon>Luteitalea</taxon>
    </lineage>
</organism>